<feature type="domain" description="Glycosyltransferase 2-like" evidence="1">
    <location>
        <begin position="4"/>
        <end position="178"/>
    </location>
</feature>
<dbReference type="SUPFAM" id="SSF53448">
    <property type="entry name" value="Nucleotide-diphospho-sugar transferases"/>
    <property type="match status" value="1"/>
</dbReference>
<comment type="caution">
    <text evidence="2">The sequence shown here is derived from an EMBL/GenBank/DDBJ whole genome shotgun (WGS) entry which is preliminary data.</text>
</comment>
<dbReference type="OrthoDB" id="9771846at2"/>
<evidence type="ECO:0000313" key="3">
    <source>
        <dbReference type="Proteomes" id="UP000324358"/>
    </source>
</evidence>
<accession>A0A5D0QT02</accession>
<dbReference type="RefSeq" id="WP_066250064.1">
    <property type="nucleotide sequence ID" value="NZ_VSKL01000006.1"/>
</dbReference>
<dbReference type="Gene3D" id="3.90.550.10">
    <property type="entry name" value="Spore Coat Polysaccharide Biosynthesis Protein SpsA, Chain A"/>
    <property type="match status" value="1"/>
</dbReference>
<sequence>MKLSIIILNYNVRYFLELCLKSVEKAIEGLDAEIIVVDNQSPDTSCKMVKTLFPNVTLIENPSNDGFSKGNNLGVKQAKGTYLCILNPDTIVAEDTFKILLEFADKQTNLGIVGCRLMDGTGSFLPESKRNVPKPAVALKKLLGNPNSYYANQLGEYETGEVPIFVGAFMLLKKDVYLKVGGFDEDYFMYGEDIDLSYKVLKAGYSNVYNGSTTIIHYKGESTLKDANYAKRFYGAMQIFYKKHFKSNVLFDGMVWFGIRAAYFMRSEPEVVKSKRQSYVFLTQEATHILETTLEKPVSLVKEVTNVDPFTEVIFDANTFTYKSIFQHITGLKAYKGISFKILPNNSDFIIGSNSSKNRGEIQLLKKN</sequence>
<protein>
    <submittedName>
        <fullName evidence="2">Glycosyltransferase family 2 protein</fullName>
    </submittedName>
</protein>
<dbReference type="GO" id="GO:0016740">
    <property type="term" value="F:transferase activity"/>
    <property type="evidence" value="ECO:0007669"/>
    <property type="project" value="UniProtKB-KW"/>
</dbReference>
<dbReference type="Pfam" id="PF00535">
    <property type="entry name" value="Glycos_transf_2"/>
    <property type="match status" value="1"/>
</dbReference>
<dbReference type="EMBL" id="VSKL01000006">
    <property type="protein sequence ID" value="TYB71548.1"/>
    <property type="molecule type" value="Genomic_DNA"/>
</dbReference>
<dbReference type="InterPro" id="IPR001173">
    <property type="entry name" value="Glyco_trans_2-like"/>
</dbReference>
<organism evidence="2 3">
    <name type="scientific">Bizionia algoritergicola</name>
    <dbReference type="NCBI Taxonomy" id="291187"/>
    <lineage>
        <taxon>Bacteria</taxon>
        <taxon>Pseudomonadati</taxon>
        <taxon>Bacteroidota</taxon>
        <taxon>Flavobacteriia</taxon>
        <taxon>Flavobacteriales</taxon>
        <taxon>Flavobacteriaceae</taxon>
        <taxon>Bizionia</taxon>
    </lineage>
</organism>
<proteinExistence type="predicted"/>
<dbReference type="InterPro" id="IPR029044">
    <property type="entry name" value="Nucleotide-diphossugar_trans"/>
</dbReference>
<evidence type="ECO:0000259" key="1">
    <source>
        <dbReference type="Pfam" id="PF00535"/>
    </source>
</evidence>
<dbReference type="CDD" id="cd04186">
    <property type="entry name" value="GT_2_like_c"/>
    <property type="match status" value="1"/>
</dbReference>
<gene>
    <name evidence="2" type="ORF">ES675_13410</name>
</gene>
<dbReference type="Proteomes" id="UP000324358">
    <property type="component" value="Unassembled WGS sequence"/>
</dbReference>
<keyword evidence="3" id="KW-1185">Reference proteome</keyword>
<name>A0A5D0QT02_9FLAO</name>
<dbReference type="PANTHER" id="PTHR43179">
    <property type="entry name" value="RHAMNOSYLTRANSFERASE WBBL"/>
    <property type="match status" value="1"/>
</dbReference>
<evidence type="ECO:0000313" key="2">
    <source>
        <dbReference type="EMBL" id="TYB71548.1"/>
    </source>
</evidence>
<dbReference type="PANTHER" id="PTHR43179:SF7">
    <property type="entry name" value="RHAMNOSYLTRANSFERASE WBBL"/>
    <property type="match status" value="1"/>
</dbReference>
<reference evidence="2 3" key="1">
    <citation type="submission" date="2019-08" db="EMBL/GenBank/DDBJ databases">
        <title>Genomes of Antarctic Bizionia species.</title>
        <authorList>
            <person name="Bowman J.P."/>
        </authorList>
    </citation>
    <scope>NUCLEOTIDE SEQUENCE [LARGE SCALE GENOMIC DNA]</scope>
    <source>
        <strain evidence="2 3">APA-1</strain>
    </source>
</reference>
<keyword evidence="2" id="KW-0808">Transferase</keyword>
<dbReference type="AlphaFoldDB" id="A0A5D0QT02"/>